<keyword evidence="2" id="KW-1185">Reference proteome</keyword>
<gene>
    <name evidence="1" type="ORF">M2350_000407</name>
</gene>
<evidence type="ECO:0000313" key="2">
    <source>
        <dbReference type="Proteomes" id="UP001204798"/>
    </source>
</evidence>
<protein>
    <submittedName>
        <fullName evidence="1">Acyl-CoA-binding protein</fullName>
    </submittedName>
</protein>
<dbReference type="RefSeq" id="WP_259093093.1">
    <property type="nucleotide sequence ID" value="NZ_CP130454.1"/>
</dbReference>
<name>A0ABT2EM56_9BACT</name>
<reference evidence="1 2" key="1">
    <citation type="submission" date="2022-08" db="EMBL/GenBank/DDBJ databases">
        <title>Bacterial and archaeal communities from various locations to study Microbial Dark Matter (Phase II).</title>
        <authorList>
            <person name="Stepanauskas R."/>
        </authorList>
    </citation>
    <scope>NUCLEOTIDE SEQUENCE [LARGE SCALE GENOMIC DNA]</scope>
    <source>
        <strain evidence="1 2">PD1</strain>
    </source>
</reference>
<sequence length="49" mass="5539">MKTYRFDGLGSVMQVTDGSQNIVASYKYDAWGNDLTDPQSPIPNLFKLR</sequence>
<organism evidence="1 2">
    <name type="scientific">Candidatus Fervidibacter sacchari</name>
    <dbReference type="NCBI Taxonomy" id="1448929"/>
    <lineage>
        <taxon>Bacteria</taxon>
        <taxon>Candidatus Fervidibacterota</taxon>
        <taxon>Candidatus Fervidibacter</taxon>
    </lineage>
</organism>
<dbReference type="EMBL" id="JANUCP010000001">
    <property type="protein sequence ID" value="MCS3918010.1"/>
    <property type="molecule type" value="Genomic_DNA"/>
</dbReference>
<evidence type="ECO:0000313" key="1">
    <source>
        <dbReference type="EMBL" id="MCS3918010.1"/>
    </source>
</evidence>
<dbReference type="Gene3D" id="2.180.10.10">
    <property type="entry name" value="RHS repeat-associated core"/>
    <property type="match status" value="1"/>
</dbReference>
<comment type="caution">
    <text evidence="1">The sequence shown here is derived from an EMBL/GenBank/DDBJ whole genome shotgun (WGS) entry which is preliminary data.</text>
</comment>
<proteinExistence type="predicted"/>
<dbReference type="Proteomes" id="UP001204798">
    <property type="component" value="Unassembled WGS sequence"/>
</dbReference>
<accession>A0ABT2EM56</accession>